<proteinExistence type="predicted"/>
<name>A0ABW2U932_9BACT</name>
<reference evidence="2" key="1">
    <citation type="journal article" date="2019" name="Int. J. Syst. Evol. Microbiol.">
        <title>The Global Catalogue of Microorganisms (GCM) 10K type strain sequencing project: providing services to taxonomists for standard genome sequencing and annotation.</title>
        <authorList>
            <consortium name="The Broad Institute Genomics Platform"/>
            <consortium name="The Broad Institute Genome Sequencing Center for Infectious Disease"/>
            <person name="Wu L."/>
            <person name="Ma J."/>
        </authorList>
    </citation>
    <scope>NUCLEOTIDE SEQUENCE [LARGE SCALE GENOMIC DNA]</scope>
    <source>
        <strain evidence="2">JCM 19635</strain>
    </source>
</reference>
<sequence>MHKIYILFVFLFTTLTGCGVNVSESGTDAVMQEYGGSLMAKAGENTLTDTSAVQGRYVELELTNDKLETVFPKLSIPASNCAYLFYQAVSQAERAKYDYIRITIKGKDNSYSHSYRLKELDTVEMAKNKFDEVGRLLKSENYDALLNQLDVNYFPPAEFGKVKPMLEELDKQFGRTGGFKLQGFEFFDYVNNGDKQRLLMMYSLLTKQRKQALVALTLNTSASITAPNIAGLKL</sequence>
<dbReference type="RefSeq" id="WP_380204882.1">
    <property type="nucleotide sequence ID" value="NZ_JBHTEK010000001.1"/>
</dbReference>
<evidence type="ECO:0000313" key="1">
    <source>
        <dbReference type="EMBL" id="MFC7669376.1"/>
    </source>
</evidence>
<keyword evidence="2" id="KW-1185">Reference proteome</keyword>
<dbReference type="PROSITE" id="PS51257">
    <property type="entry name" value="PROKAR_LIPOPROTEIN"/>
    <property type="match status" value="1"/>
</dbReference>
<evidence type="ECO:0008006" key="3">
    <source>
        <dbReference type="Google" id="ProtNLM"/>
    </source>
</evidence>
<organism evidence="1 2">
    <name type="scientific">Hymenobacter humi</name>
    <dbReference type="NCBI Taxonomy" id="1411620"/>
    <lineage>
        <taxon>Bacteria</taxon>
        <taxon>Pseudomonadati</taxon>
        <taxon>Bacteroidota</taxon>
        <taxon>Cytophagia</taxon>
        <taxon>Cytophagales</taxon>
        <taxon>Hymenobacteraceae</taxon>
        <taxon>Hymenobacter</taxon>
    </lineage>
</organism>
<accession>A0ABW2U932</accession>
<gene>
    <name evidence="1" type="ORF">ACFQT0_19940</name>
</gene>
<dbReference type="Proteomes" id="UP001596513">
    <property type="component" value="Unassembled WGS sequence"/>
</dbReference>
<protein>
    <recommendedName>
        <fullName evidence="3">DUF4369 domain-containing protein</fullName>
    </recommendedName>
</protein>
<evidence type="ECO:0000313" key="2">
    <source>
        <dbReference type="Proteomes" id="UP001596513"/>
    </source>
</evidence>
<comment type="caution">
    <text evidence="1">The sequence shown here is derived from an EMBL/GenBank/DDBJ whole genome shotgun (WGS) entry which is preliminary data.</text>
</comment>
<dbReference type="EMBL" id="JBHTEK010000001">
    <property type="protein sequence ID" value="MFC7669376.1"/>
    <property type="molecule type" value="Genomic_DNA"/>
</dbReference>